<organism evidence="4 5">
    <name type="scientific">Fusarium circinatum</name>
    <name type="common">Pitch canker fungus</name>
    <name type="synonym">Gibberella circinata</name>
    <dbReference type="NCBI Taxonomy" id="48490"/>
    <lineage>
        <taxon>Eukaryota</taxon>
        <taxon>Fungi</taxon>
        <taxon>Dikarya</taxon>
        <taxon>Ascomycota</taxon>
        <taxon>Pezizomycotina</taxon>
        <taxon>Sordariomycetes</taxon>
        <taxon>Hypocreomycetidae</taxon>
        <taxon>Hypocreales</taxon>
        <taxon>Nectriaceae</taxon>
        <taxon>Fusarium</taxon>
        <taxon>Fusarium fujikuroi species complex</taxon>
    </lineage>
</organism>
<dbReference type="PANTHER" id="PTHR43364:SF15">
    <property type="entry name" value="ARYL-ALCOHOL DEHYDROGENASE AAD16-RELATED"/>
    <property type="match status" value="1"/>
</dbReference>
<dbReference type="PANTHER" id="PTHR43364">
    <property type="entry name" value="NADH-SPECIFIC METHYLGLYOXAL REDUCTASE-RELATED"/>
    <property type="match status" value="1"/>
</dbReference>
<dbReference type="SUPFAM" id="SSF51430">
    <property type="entry name" value="NAD(P)-linked oxidoreductase"/>
    <property type="match status" value="1"/>
</dbReference>
<comment type="pathway">
    <text evidence="1">Secondary metabolite biosynthesis.</text>
</comment>
<gene>
    <name evidence="4" type="ORF">FCIRC_7943</name>
</gene>
<dbReference type="InterPro" id="IPR023210">
    <property type="entry name" value="NADP_OxRdtase_dom"/>
</dbReference>
<dbReference type="GO" id="GO:0016491">
    <property type="term" value="F:oxidoreductase activity"/>
    <property type="evidence" value="ECO:0007669"/>
    <property type="project" value="UniProtKB-KW"/>
</dbReference>
<feature type="domain" description="NADP-dependent oxidoreductase" evidence="3">
    <location>
        <begin position="35"/>
        <end position="358"/>
    </location>
</feature>
<dbReference type="EMBL" id="JAAQPE010000260">
    <property type="protein sequence ID" value="KAF5673681.1"/>
    <property type="molecule type" value="Genomic_DNA"/>
</dbReference>
<evidence type="ECO:0000313" key="5">
    <source>
        <dbReference type="Proteomes" id="UP000572754"/>
    </source>
</evidence>
<dbReference type="InterPro" id="IPR036812">
    <property type="entry name" value="NAD(P)_OxRdtase_dom_sf"/>
</dbReference>
<evidence type="ECO:0000256" key="2">
    <source>
        <dbReference type="ARBA" id="ARBA00023002"/>
    </source>
</evidence>
<name>A0A8H5WVK3_FUSCI</name>
<protein>
    <submittedName>
        <fullName evidence="4">Alcohol dehydrogenase</fullName>
    </submittedName>
</protein>
<dbReference type="InterPro" id="IPR050523">
    <property type="entry name" value="AKR_Detox_Biosynth"/>
</dbReference>
<dbReference type="CDD" id="cd19079">
    <property type="entry name" value="AKR_EcYajO-like"/>
    <property type="match status" value="1"/>
</dbReference>
<dbReference type="Proteomes" id="UP000572754">
    <property type="component" value="Unassembled WGS sequence"/>
</dbReference>
<keyword evidence="2" id="KW-0560">Oxidoreductase</keyword>
<dbReference type="FunFam" id="3.20.20.100:FF:000004">
    <property type="entry name" value="Oxidoreductase, aldo/keto reductase"/>
    <property type="match status" value="1"/>
</dbReference>
<sequence>MTSSQHGYVKDLLIQPQATRMGYTRLGRSGLKISKVILGAMSYGSKDWLKWVLEEDEALPLLEHAFKAGINTWDTADLYSNGVSEEIIAKALAVYNIPRERVVIMTRCRFATSAPGEPQLSVFAASINDGEMVNRAGLSRKHIFDAVQASVKRLGTYIDVLQIQRMDPDVPREEIMKALNDVVELGLARYIGASSRRLKMPAWEFQALQNVAEKNGWHKFISMQNYYNLLYREEEREMMPYCKDAGVGCIPWSPNARGVLARPWNGLDESTSLRTQHDQTLSRLYDRENEADKAIIDIVEEVAKARGLPMAVIATAWCLHKGVNPIIGLNSKERIDEAVLAANIALTDDEVAKLESAYQPKPVTGY</sequence>
<proteinExistence type="predicted"/>
<evidence type="ECO:0000259" key="3">
    <source>
        <dbReference type="Pfam" id="PF00248"/>
    </source>
</evidence>
<dbReference type="Gene3D" id="3.20.20.100">
    <property type="entry name" value="NADP-dependent oxidoreductase domain"/>
    <property type="match status" value="1"/>
</dbReference>
<dbReference type="GO" id="GO:0005829">
    <property type="term" value="C:cytosol"/>
    <property type="evidence" value="ECO:0007669"/>
    <property type="project" value="UniProtKB-ARBA"/>
</dbReference>
<keyword evidence="5" id="KW-1185">Reference proteome</keyword>
<accession>A0A8H5WVK3</accession>
<comment type="caution">
    <text evidence="4">The sequence shown here is derived from an EMBL/GenBank/DDBJ whole genome shotgun (WGS) entry which is preliminary data.</text>
</comment>
<dbReference type="Pfam" id="PF00248">
    <property type="entry name" value="Aldo_ket_red"/>
    <property type="match status" value="1"/>
</dbReference>
<reference evidence="4 5" key="2">
    <citation type="submission" date="2020-05" db="EMBL/GenBank/DDBJ databases">
        <title>Identification and distribution of gene clusters putatively required for synthesis of sphingolipid metabolism inhibitors in phylogenetically diverse species of the filamentous fungus Fusarium.</title>
        <authorList>
            <person name="Kim H.-S."/>
            <person name="Busman M."/>
            <person name="Brown D.W."/>
            <person name="Divon H."/>
            <person name="Uhlig S."/>
            <person name="Proctor R.H."/>
        </authorList>
    </citation>
    <scope>NUCLEOTIDE SEQUENCE [LARGE SCALE GENOMIC DNA]</scope>
    <source>
        <strain evidence="4 5">NRRL 25331</strain>
    </source>
</reference>
<reference evidence="5" key="1">
    <citation type="journal article" date="2020" name="BMC Genomics">
        <title>Correction to: Identification and distribution of gene clusters required for synthesis of sphingolipid metabolism inhibitors in diverse species of the filamentous fungus Fusarium.</title>
        <authorList>
            <person name="Kim H.S."/>
            <person name="Lohmar J.M."/>
            <person name="Busman M."/>
            <person name="Brown D.W."/>
            <person name="Naumann T.A."/>
            <person name="Divon H.H."/>
            <person name="Lysoe E."/>
            <person name="Uhlig S."/>
            <person name="Proctor R.H."/>
        </authorList>
    </citation>
    <scope>NUCLEOTIDE SEQUENCE [LARGE SCALE GENOMIC DNA]</scope>
    <source>
        <strain evidence="5">NRRL 25331</strain>
    </source>
</reference>
<evidence type="ECO:0000256" key="1">
    <source>
        <dbReference type="ARBA" id="ARBA00005179"/>
    </source>
</evidence>
<dbReference type="AlphaFoldDB" id="A0A8H5WVK3"/>
<evidence type="ECO:0000313" key="4">
    <source>
        <dbReference type="EMBL" id="KAF5673681.1"/>
    </source>
</evidence>